<dbReference type="RefSeq" id="WP_373299681.1">
    <property type="nucleotide sequence ID" value="NZ_BMZR01000005.1"/>
</dbReference>
<dbReference type="Pfam" id="PF03692">
    <property type="entry name" value="CxxCxxCC"/>
    <property type="match status" value="1"/>
</dbReference>
<organism evidence="1 2">
    <name type="scientific">Psychrobacter glaciei</name>
    <dbReference type="NCBI Taxonomy" id="619771"/>
    <lineage>
        <taxon>Bacteria</taxon>
        <taxon>Pseudomonadati</taxon>
        <taxon>Pseudomonadota</taxon>
        <taxon>Gammaproteobacteria</taxon>
        <taxon>Moraxellales</taxon>
        <taxon>Moraxellaceae</taxon>
        <taxon>Psychrobacter</taxon>
    </lineage>
</organism>
<keyword evidence="2" id="KW-1185">Reference proteome</keyword>
<accession>A0ABQ3GSE7</accession>
<evidence type="ECO:0000313" key="1">
    <source>
        <dbReference type="EMBL" id="GHD35787.1"/>
    </source>
</evidence>
<gene>
    <name evidence="1" type="ORF">GCM10016272_22090</name>
</gene>
<sequence>MRIIESKFIEKPPKLSHTLSKDKFPCNQCGWCCQNLQNQKLYESLDSGNGVCIHFDKTNNNCGIYEYRPLICNIEAMYFYAFSTMNYEDYINLNISACQKAQIENNLPIIQV</sequence>
<dbReference type="Proteomes" id="UP000610203">
    <property type="component" value="Unassembled WGS sequence"/>
</dbReference>
<dbReference type="EMBL" id="BMZR01000005">
    <property type="protein sequence ID" value="GHD35787.1"/>
    <property type="molecule type" value="Genomic_DNA"/>
</dbReference>
<comment type="caution">
    <text evidence="1">The sequence shown here is derived from an EMBL/GenBank/DDBJ whole genome shotgun (WGS) entry which is preliminary data.</text>
</comment>
<name>A0ABQ3GSE7_9GAMM</name>
<proteinExistence type="predicted"/>
<evidence type="ECO:0008006" key="3">
    <source>
        <dbReference type="Google" id="ProtNLM"/>
    </source>
</evidence>
<protein>
    <recommendedName>
        <fullName evidence="3">YkgJ family cysteine cluster protein</fullName>
    </recommendedName>
</protein>
<dbReference type="InterPro" id="IPR005358">
    <property type="entry name" value="Puta_zinc/iron-chelating_dom"/>
</dbReference>
<evidence type="ECO:0000313" key="2">
    <source>
        <dbReference type="Proteomes" id="UP000610203"/>
    </source>
</evidence>
<reference evidence="2" key="1">
    <citation type="journal article" date="2019" name="Int. J. Syst. Evol. Microbiol.">
        <title>The Global Catalogue of Microorganisms (GCM) 10K type strain sequencing project: providing services to taxonomists for standard genome sequencing and annotation.</title>
        <authorList>
            <consortium name="The Broad Institute Genomics Platform"/>
            <consortium name="The Broad Institute Genome Sequencing Center for Infectious Disease"/>
            <person name="Wu L."/>
            <person name="Ma J."/>
        </authorList>
    </citation>
    <scope>NUCLEOTIDE SEQUENCE [LARGE SCALE GENOMIC DNA]</scope>
    <source>
        <strain evidence="2">KCTC 42280</strain>
    </source>
</reference>